<protein>
    <submittedName>
        <fullName evidence="1">Uncharacterized protein</fullName>
    </submittedName>
</protein>
<name>A0A015U0J2_BACFG</name>
<dbReference type="AlphaFoldDB" id="A0A015U0J2"/>
<evidence type="ECO:0000313" key="1">
    <source>
        <dbReference type="EMBL" id="EXY76711.1"/>
    </source>
</evidence>
<sequence length="204" mass="23233">MKLRDVDIIISGTKTGDTYYAKSYPCSDMDKNSKIELYGVPVYYVYIKGTDDKGQSVKYTWKALRFMPYYNPPNFSSYKTIGWVNSGLHKLNRQPVPEYKKAYEVHNTYSQHNGAIVLKGTFYIHAGPEDLTHIGWGAAGCVEIIGSFSEFKDQVKELSGSTQVDADSAISELVFYKKLYIEIEYAAPPNIKANFYKEVSIKRR</sequence>
<dbReference type="Proteomes" id="UP000020529">
    <property type="component" value="Unassembled WGS sequence"/>
</dbReference>
<comment type="caution">
    <text evidence="1">The sequence shown here is derived from an EMBL/GenBank/DDBJ whole genome shotgun (WGS) entry which is preliminary data.</text>
</comment>
<dbReference type="RefSeq" id="WP_007761319.1">
    <property type="nucleotide sequence ID" value="NZ_JGCY01000112.1"/>
</dbReference>
<gene>
    <name evidence="1" type="ORF">M124_4419</name>
</gene>
<organism evidence="1 2">
    <name type="scientific">Bacteroides fragilis str. 3988T(B)14</name>
    <dbReference type="NCBI Taxonomy" id="1339315"/>
    <lineage>
        <taxon>Bacteria</taxon>
        <taxon>Pseudomonadati</taxon>
        <taxon>Bacteroidota</taxon>
        <taxon>Bacteroidia</taxon>
        <taxon>Bacteroidales</taxon>
        <taxon>Bacteroidaceae</taxon>
        <taxon>Bacteroides</taxon>
    </lineage>
</organism>
<evidence type="ECO:0000313" key="2">
    <source>
        <dbReference type="Proteomes" id="UP000020529"/>
    </source>
</evidence>
<reference evidence="1 2" key="1">
    <citation type="submission" date="2014-02" db="EMBL/GenBank/DDBJ databases">
        <authorList>
            <person name="Sears C."/>
            <person name="Carroll K."/>
            <person name="Sack B.R."/>
            <person name="Qadri F."/>
            <person name="Myers L.L."/>
            <person name="Chung G.-T."/>
            <person name="Escheverria P."/>
            <person name="Fraser C.M."/>
            <person name="Sadzewicz L."/>
            <person name="Shefchek K.A."/>
            <person name="Tallon L."/>
            <person name="Das S.P."/>
            <person name="Daugherty S."/>
            <person name="Mongodin E.F."/>
        </authorList>
    </citation>
    <scope>NUCLEOTIDE SEQUENCE [LARGE SCALE GENOMIC DNA]</scope>
    <source>
        <strain evidence="2">3988T(B)14</strain>
    </source>
</reference>
<dbReference type="PATRIC" id="fig|1339315.3.peg.367"/>
<dbReference type="EMBL" id="JGCY01000112">
    <property type="protein sequence ID" value="EXY76711.1"/>
    <property type="molecule type" value="Genomic_DNA"/>
</dbReference>
<proteinExistence type="predicted"/>
<accession>A0A015U0J2</accession>